<keyword evidence="7" id="KW-1185">Reference proteome</keyword>
<dbReference type="Pfam" id="PF00034">
    <property type="entry name" value="Cytochrom_C"/>
    <property type="match status" value="1"/>
</dbReference>
<dbReference type="RefSeq" id="WP_375556160.1">
    <property type="nucleotide sequence ID" value="NZ_JBBVGT010000002.1"/>
</dbReference>
<organism evidence="6 7">
    <name type="scientific">Albibacterium profundi</name>
    <dbReference type="NCBI Taxonomy" id="3134906"/>
    <lineage>
        <taxon>Bacteria</taxon>
        <taxon>Pseudomonadati</taxon>
        <taxon>Bacteroidota</taxon>
        <taxon>Sphingobacteriia</taxon>
        <taxon>Sphingobacteriales</taxon>
        <taxon>Sphingobacteriaceae</taxon>
        <taxon>Albibacterium</taxon>
    </lineage>
</organism>
<dbReference type="Proteomes" id="UP001580928">
    <property type="component" value="Unassembled WGS sequence"/>
</dbReference>
<evidence type="ECO:0000313" key="7">
    <source>
        <dbReference type="Proteomes" id="UP001580928"/>
    </source>
</evidence>
<evidence type="ECO:0000259" key="5">
    <source>
        <dbReference type="PROSITE" id="PS51007"/>
    </source>
</evidence>
<feature type="domain" description="Cytochrome c" evidence="5">
    <location>
        <begin position="32"/>
        <end position="121"/>
    </location>
</feature>
<gene>
    <name evidence="6" type="ORF">WKR92_01990</name>
</gene>
<reference evidence="6 7" key="1">
    <citation type="submission" date="2024-04" db="EMBL/GenBank/DDBJ databases">
        <title>Albibacterium profundi sp. nov., isolated from sediment of the Challenger Deep of Mariana Trench.</title>
        <authorList>
            <person name="Wang Y."/>
        </authorList>
    </citation>
    <scope>NUCLEOTIDE SEQUENCE [LARGE SCALE GENOMIC DNA]</scope>
    <source>
        <strain evidence="6 7">RHL897</strain>
    </source>
</reference>
<evidence type="ECO:0000313" key="6">
    <source>
        <dbReference type="EMBL" id="MFB5944596.1"/>
    </source>
</evidence>
<accession>A0ABV5CAM7</accession>
<keyword evidence="2 4" id="KW-0479">Metal-binding</keyword>
<dbReference type="InterPro" id="IPR051459">
    <property type="entry name" value="Cytochrome_c-type_DH"/>
</dbReference>
<dbReference type="Gene3D" id="1.10.760.10">
    <property type="entry name" value="Cytochrome c-like domain"/>
    <property type="match status" value="1"/>
</dbReference>
<keyword evidence="1 4" id="KW-0349">Heme</keyword>
<sequence length="143" mass="15759">MRNKLVYGLIVGLISGIVISSCKSGSQIDQARYYVNGKTAYEKHCQNCHGALGEGLGLLIPPLTDTSYISANKNKLAAIIKYGMEGPVTINGQLYNEKMPAETHLTLIEITYIINYIGNSFGNKIGLYTPEQVQQDLIEHRPK</sequence>
<dbReference type="InterPro" id="IPR009056">
    <property type="entry name" value="Cyt_c-like_dom"/>
</dbReference>
<evidence type="ECO:0000256" key="4">
    <source>
        <dbReference type="PROSITE-ProRule" id="PRU00433"/>
    </source>
</evidence>
<evidence type="ECO:0000256" key="3">
    <source>
        <dbReference type="ARBA" id="ARBA00023004"/>
    </source>
</evidence>
<dbReference type="PANTHER" id="PTHR35008:SF4">
    <property type="entry name" value="BLL4482 PROTEIN"/>
    <property type="match status" value="1"/>
</dbReference>
<dbReference type="SUPFAM" id="SSF46626">
    <property type="entry name" value="Cytochrome c"/>
    <property type="match status" value="1"/>
</dbReference>
<keyword evidence="3 4" id="KW-0408">Iron</keyword>
<comment type="caution">
    <text evidence="6">The sequence shown here is derived from an EMBL/GenBank/DDBJ whole genome shotgun (WGS) entry which is preliminary data.</text>
</comment>
<dbReference type="EMBL" id="JBBVGT010000002">
    <property type="protein sequence ID" value="MFB5944596.1"/>
    <property type="molecule type" value="Genomic_DNA"/>
</dbReference>
<evidence type="ECO:0000256" key="1">
    <source>
        <dbReference type="ARBA" id="ARBA00022617"/>
    </source>
</evidence>
<proteinExistence type="predicted"/>
<dbReference type="InterPro" id="IPR036909">
    <property type="entry name" value="Cyt_c-like_dom_sf"/>
</dbReference>
<name>A0ABV5CAM7_9SPHI</name>
<protein>
    <submittedName>
        <fullName evidence="6">C-type cytochrome</fullName>
    </submittedName>
</protein>
<dbReference type="PROSITE" id="PS51007">
    <property type="entry name" value="CYTC"/>
    <property type="match status" value="1"/>
</dbReference>
<evidence type="ECO:0000256" key="2">
    <source>
        <dbReference type="ARBA" id="ARBA00022723"/>
    </source>
</evidence>
<dbReference type="PROSITE" id="PS51257">
    <property type="entry name" value="PROKAR_LIPOPROTEIN"/>
    <property type="match status" value="1"/>
</dbReference>
<dbReference type="PANTHER" id="PTHR35008">
    <property type="entry name" value="BLL4482 PROTEIN-RELATED"/>
    <property type="match status" value="1"/>
</dbReference>